<name>A0A4Q2EI75_9ACTN</name>
<dbReference type="AlphaFoldDB" id="A0A4Q2EI75"/>
<comment type="caution">
    <text evidence="3">The sequence shown here is derived from an EMBL/GenBank/DDBJ whole genome shotgun (WGS) entry which is preliminary data.</text>
</comment>
<feature type="transmembrane region" description="Helical" evidence="2">
    <location>
        <begin position="78"/>
        <end position="100"/>
    </location>
</feature>
<dbReference type="OrthoDB" id="3729865at2"/>
<sequence>MGVHGHQAQGLAVGGDPDLGSIGHERHSPRPRKRSPRSLGHRAIRPRLARHNGRVSSPTETDAERIARRYPPSRTPRWLWLAGVALLAILAGVWLVWSALYNANPPVSARVVSFTVTSDQTVDVRLTTQRPDPQRPAVCTLTAQAVTYDTVGQFALELPPSDQKLEDHDVTIRTFKRATSVKIENCTPR</sequence>
<accession>A0A4Q2EI75</accession>
<keyword evidence="2" id="KW-1133">Transmembrane helix</keyword>
<evidence type="ECO:0008006" key="5">
    <source>
        <dbReference type="Google" id="ProtNLM"/>
    </source>
</evidence>
<dbReference type="EMBL" id="PPCV01000002">
    <property type="protein sequence ID" value="RXW33191.1"/>
    <property type="molecule type" value="Genomic_DNA"/>
</dbReference>
<gene>
    <name evidence="3" type="ORF">C1706_04345</name>
</gene>
<evidence type="ECO:0000256" key="2">
    <source>
        <dbReference type="SAM" id="Phobius"/>
    </source>
</evidence>
<feature type="compositionally biased region" description="Basic residues" evidence="1">
    <location>
        <begin position="29"/>
        <end position="53"/>
    </location>
</feature>
<evidence type="ECO:0000256" key="1">
    <source>
        <dbReference type="SAM" id="MobiDB-lite"/>
    </source>
</evidence>
<feature type="region of interest" description="Disordered" evidence="1">
    <location>
        <begin position="1"/>
        <end position="68"/>
    </location>
</feature>
<organism evidence="3 4">
    <name type="scientific">Propioniciclava flava</name>
    <dbReference type="NCBI Taxonomy" id="2072026"/>
    <lineage>
        <taxon>Bacteria</taxon>
        <taxon>Bacillati</taxon>
        <taxon>Actinomycetota</taxon>
        <taxon>Actinomycetes</taxon>
        <taxon>Propionibacteriales</taxon>
        <taxon>Propionibacteriaceae</taxon>
        <taxon>Propioniciclava</taxon>
    </lineage>
</organism>
<keyword evidence="2" id="KW-0472">Membrane</keyword>
<evidence type="ECO:0000313" key="4">
    <source>
        <dbReference type="Proteomes" id="UP000290624"/>
    </source>
</evidence>
<dbReference type="InterPro" id="IPR025443">
    <property type="entry name" value="DUF4307"/>
</dbReference>
<dbReference type="Pfam" id="PF14155">
    <property type="entry name" value="DUF4307"/>
    <property type="match status" value="1"/>
</dbReference>
<reference evidence="3 4" key="1">
    <citation type="submission" date="2018-01" db="EMBL/GenBank/DDBJ databases">
        <title>Lactibacter flavus gen. nov., sp. nov., a novel bacterium of the family Propionibacteriaceae isolated from raw milk and dairy products.</title>
        <authorList>
            <person name="Wenning M."/>
            <person name="Breitenwieser F."/>
            <person name="Huptas C."/>
            <person name="von Neubeck M."/>
            <person name="Busse H.-J."/>
            <person name="Scherer S."/>
        </authorList>
    </citation>
    <scope>NUCLEOTIDE SEQUENCE [LARGE SCALE GENOMIC DNA]</scope>
    <source>
        <strain evidence="3 4">VG341</strain>
    </source>
</reference>
<keyword evidence="4" id="KW-1185">Reference proteome</keyword>
<dbReference type="Proteomes" id="UP000290624">
    <property type="component" value="Unassembled WGS sequence"/>
</dbReference>
<protein>
    <recommendedName>
        <fullName evidence="5">DUF4307 domain-containing protein</fullName>
    </recommendedName>
</protein>
<proteinExistence type="predicted"/>
<keyword evidence="2" id="KW-0812">Transmembrane</keyword>
<evidence type="ECO:0000313" key="3">
    <source>
        <dbReference type="EMBL" id="RXW33191.1"/>
    </source>
</evidence>